<evidence type="ECO:0000256" key="2">
    <source>
        <dbReference type="ARBA" id="ARBA00022980"/>
    </source>
</evidence>
<dbReference type="InterPro" id="IPR036870">
    <property type="entry name" value="Ribosomal_bS18_sf"/>
</dbReference>
<keyword evidence="3 4" id="KW-0687">Ribonucleoprotein</keyword>
<evidence type="ECO:0000256" key="5">
    <source>
        <dbReference type="RuleBase" id="RU003910"/>
    </source>
</evidence>
<protein>
    <recommendedName>
        <fullName evidence="4">Small ribosomal subunit protein bS18</fullName>
    </recommendedName>
</protein>
<evidence type="ECO:0000313" key="6">
    <source>
        <dbReference type="EMBL" id="CAT05158.1"/>
    </source>
</evidence>
<evidence type="ECO:0000313" key="7">
    <source>
        <dbReference type="Proteomes" id="UP000001491"/>
    </source>
</evidence>
<reference evidence="7" key="1">
    <citation type="journal article" date="2009" name="BMC Bioinformatics">
        <title>The Mycoplasma conjunctivae genome sequencing, annotation and analysis.</title>
        <authorList>
            <person name="Calderon-Copete S.P."/>
            <person name="Wigger G."/>
            <person name="Wunderlin C."/>
            <person name="Schmidheini T."/>
            <person name="Frey J."/>
            <person name="Quail M.A."/>
            <person name="Falquet L."/>
        </authorList>
    </citation>
    <scope>NUCLEOTIDE SEQUENCE [LARGE SCALE GENOMIC DNA]</scope>
    <source>
        <strain evidence="7">ATCC 25834 / NCTC 10147 / HRC/581</strain>
    </source>
</reference>
<dbReference type="Proteomes" id="UP000001491">
    <property type="component" value="Chromosome"/>
</dbReference>
<dbReference type="KEGG" id="mco:MCJ_004550"/>
<evidence type="ECO:0000256" key="4">
    <source>
        <dbReference type="HAMAP-Rule" id="MF_00270"/>
    </source>
</evidence>
<dbReference type="SUPFAM" id="SSF46911">
    <property type="entry name" value="Ribosomal protein S18"/>
    <property type="match status" value="1"/>
</dbReference>
<dbReference type="HAMAP" id="MF_00270">
    <property type="entry name" value="Ribosomal_bS18"/>
    <property type="match status" value="1"/>
</dbReference>
<sequence>MSKKQKKKFKKKPCQFCEANLLYIDYKNTELLKKSINVFGKIQPSRVSGSCAKHQRKLAQAVKRARMIALLPFIGERVRSGGEKVKA</sequence>
<comment type="subunit">
    <text evidence="4">Part of the 30S ribosomal subunit. Forms a tight heterodimer with protein bS6.</text>
</comment>
<organism evidence="6 7">
    <name type="scientific">Mesomycoplasma conjunctivae (strain ATCC 25834 / NCTC 10147 / HRC/581)</name>
    <name type="common">Mycoplasma conjunctivae</name>
    <dbReference type="NCBI Taxonomy" id="572263"/>
    <lineage>
        <taxon>Bacteria</taxon>
        <taxon>Bacillati</taxon>
        <taxon>Mycoplasmatota</taxon>
        <taxon>Mycoplasmoidales</taxon>
        <taxon>Metamycoplasmataceae</taxon>
        <taxon>Mesomycoplasma</taxon>
    </lineage>
</organism>
<dbReference type="GO" id="GO:0070181">
    <property type="term" value="F:small ribosomal subunit rRNA binding"/>
    <property type="evidence" value="ECO:0007669"/>
    <property type="project" value="TreeGrafter"/>
</dbReference>
<dbReference type="InterPro" id="IPR001648">
    <property type="entry name" value="Ribosomal_bS18"/>
</dbReference>
<dbReference type="AlphaFoldDB" id="C5J6P8"/>
<keyword evidence="7" id="KW-1185">Reference proteome</keyword>
<gene>
    <name evidence="4 6" type="primary">rpsR</name>
    <name evidence="6" type="ordered locus">MCJ_004550</name>
</gene>
<dbReference type="GO" id="GO:0022627">
    <property type="term" value="C:cytosolic small ribosomal subunit"/>
    <property type="evidence" value="ECO:0007669"/>
    <property type="project" value="TreeGrafter"/>
</dbReference>
<dbReference type="PRINTS" id="PR00974">
    <property type="entry name" value="RIBOSOMALS18"/>
</dbReference>
<dbReference type="eggNOG" id="COG0238">
    <property type="taxonomic scope" value="Bacteria"/>
</dbReference>
<keyword evidence="4" id="KW-0699">rRNA-binding</keyword>
<dbReference type="GO" id="GO:0003735">
    <property type="term" value="F:structural constituent of ribosome"/>
    <property type="evidence" value="ECO:0007669"/>
    <property type="project" value="InterPro"/>
</dbReference>
<dbReference type="HOGENOM" id="CLU_148710_2_0_14"/>
<dbReference type="EMBL" id="FM864216">
    <property type="protein sequence ID" value="CAT05158.1"/>
    <property type="molecule type" value="Genomic_DNA"/>
</dbReference>
<evidence type="ECO:0000256" key="1">
    <source>
        <dbReference type="ARBA" id="ARBA00005589"/>
    </source>
</evidence>
<proteinExistence type="inferred from homology"/>
<dbReference type="GO" id="GO:0006412">
    <property type="term" value="P:translation"/>
    <property type="evidence" value="ECO:0007669"/>
    <property type="project" value="UniProtKB-UniRule"/>
</dbReference>
<dbReference type="Gene3D" id="4.10.640.10">
    <property type="entry name" value="Ribosomal protein S18"/>
    <property type="match status" value="1"/>
</dbReference>
<keyword evidence="4" id="KW-0694">RNA-binding</keyword>
<evidence type="ECO:0000256" key="3">
    <source>
        <dbReference type="ARBA" id="ARBA00023274"/>
    </source>
</evidence>
<dbReference type="Pfam" id="PF01084">
    <property type="entry name" value="Ribosomal_S18"/>
    <property type="match status" value="1"/>
</dbReference>
<comment type="function">
    <text evidence="4">Binds as a heterodimer with protein bS6 to the central domain of the 16S rRNA, where it helps stabilize the platform of the 30S subunit.</text>
</comment>
<accession>C5J6P8</accession>
<dbReference type="PANTHER" id="PTHR13479">
    <property type="entry name" value="30S RIBOSOMAL PROTEIN S18"/>
    <property type="match status" value="1"/>
</dbReference>
<dbReference type="NCBIfam" id="TIGR00165">
    <property type="entry name" value="S18"/>
    <property type="match status" value="1"/>
</dbReference>
<comment type="similarity">
    <text evidence="1 4 5">Belongs to the bacterial ribosomal protein bS18 family.</text>
</comment>
<dbReference type="PANTHER" id="PTHR13479:SF40">
    <property type="entry name" value="SMALL RIBOSOMAL SUBUNIT PROTEIN BS18M"/>
    <property type="match status" value="1"/>
</dbReference>
<name>C5J6P8_MESCH</name>
<keyword evidence="2 4" id="KW-0689">Ribosomal protein</keyword>